<dbReference type="Proteomes" id="UP000318447">
    <property type="component" value="Unassembled WGS sequence"/>
</dbReference>
<proteinExistence type="predicted"/>
<keyword evidence="2" id="KW-0812">Transmembrane</keyword>
<protein>
    <submittedName>
        <fullName evidence="3">Uncharacterized protein</fullName>
    </submittedName>
</protein>
<evidence type="ECO:0000256" key="1">
    <source>
        <dbReference type="SAM" id="MobiDB-lite"/>
    </source>
</evidence>
<accession>A0A504XXP2</accession>
<organism evidence="3 4">
    <name type="scientific">Leishmania donovani</name>
    <dbReference type="NCBI Taxonomy" id="5661"/>
    <lineage>
        <taxon>Eukaryota</taxon>
        <taxon>Discoba</taxon>
        <taxon>Euglenozoa</taxon>
        <taxon>Kinetoplastea</taxon>
        <taxon>Metakinetoplastina</taxon>
        <taxon>Trypanosomatida</taxon>
        <taxon>Trypanosomatidae</taxon>
        <taxon>Leishmaniinae</taxon>
        <taxon>Leishmania</taxon>
    </lineage>
</organism>
<keyword evidence="2" id="KW-1133">Transmembrane helix</keyword>
<keyword evidence="2" id="KW-0472">Membrane</keyword>
<dbReference type="EMBL" id="RHLC01000019">
    <property type="protein sequence ID" value="TPP53321.1"/>
    <property type="molecule type" value="Genomic_DNA"/>
</dbReference>
<sequence>MLRRCTVPRMNRGHLAPTPSKYSDRPGMWGPGAGPVKDTLARRTMFYRMLVMNKIGFWTKPFRTNRARWIWRKTQMQLWKTMVMSMVFICVILFCNIWLSFVYHAYTVGPTTPVLERKVREHRVSKQIMQMVRERERDITQEEEVEKARAIIDTSGVVKCAEWLHELIPCWLDGDVSVHVEEALREVATHLDGVSAVVEKGVHLPMKAALRVQVMALDSWNATALCGWPLERNDLKVQARWLVTYLFLCSHCVFAGQEVREAHLSHHLDDAEKCILMCLKTSKGLLRTRHTDAAEKLLTWAACVVKACAGVPGSTMRRFSAEVQFAQLRAAWEAAQHERACVIATQLAEETRSSTAYTEALLEFIYNAGVKSLQEDRSNTGALDGDTHGASKVEGVGLPGCASGQHMPDVQASVQSMLLLSLRLQKAVKARSGKQRTFLGMTYLQYGYSLLLCGKYDAAAEAASTSYELLRTLEPIVVRFKAEVHRHATDEVLALFRALCSNATVAVGDLCAMASLALEKMPAMQETLFAELHRRVAASASAVDQFRLLCVLIRHCSEWSVAELLRRLSDGDTPPPAFHRFLFCCLWRLSAMAVNAQPRCLSAATRWSCLHTAQRLFCGVASEEERQAILLDMTQLALAMHDNGVEATEELQQTLALCHNVKTIASALEVSSLQAQAQIAFLLDKKDHGMERVRALLECTAGETAVRACSELVTFLLRSSLLHSAGAVAELCVAAFHQHQSPMRIIEFAKVFAMGCLVDQNEGLRAEAGEILEVHVCPILQNVSLTLPDARWWSRFLWYAAEALLDSDPVRAVRLLQAGVELDADRSDAGEAEGSRTAADEFLRNRLCLLLDTEFDTFAAGQAALSTMELRRHGDSLASLLSSCDEERNSTDESSTLRQRVTLFLARLEATLRDMLAHDASTPIDVEALRLDELPSMSAISSGDLEQVAAVCHYVASRLSPPGSYSLCDAALNIMLAAAQLQLSSDVASTAALGALFATIYAAFKMARNADGRLLVSEALTAALPHLTAKNASLRSAFSHLHSDDGECSTVARDLDLCETVVEFFAVEAWNESVQWNILQRRALVERWRAVVAVLTSVLSDANASKAAIADLAAQMPLL</sequence>
<comment type="caution">
    <text evidence="3">The sequence shown here is derived from an EMBL/GenBank/DDBJ whole genome shotgun (WGS) entry which is preliminary data.</text>
</comment>
<gene>
    <name evidence="3" type="ORF">CGC21_3490</name>
</gene>
<dbReference type="AlphaFoldDB" id="A0A504XXP2"/>
<name>A0A504XXP2_LEIDO</name>
<feature type="transmembrane region" description="Helical" evidence="2">
    <location>
        <begin position="82"/>
        <end position="106"/>
    </location>
</feature>
<evidence type="ECO:0000313" key="4">
    <source>
        <dbReference type="Proteomes" id="UP000318447"/>
    </source>
</evidence>
<feature type="region of interest" description="Disordered" evidence="1">
    <location>
        <begin position="11"/>
        <end position="30"/>
    </location>
</feature>
<reference evidence="4" key="1">
    <citation type="submission" date="2019-02" db="EMBL/GenBank/DDBJ databases">
        <title>FDA dAtabase for Regulatory Grade micrObial Sequences (FDA-ARGOS): Supporting development and validation of Infectious Disease Dx tests.</title>
        <authorList>
            <person name="Duncan R."/>
            <person name="Fisher C."/>
            <person name="Tallon L."/>
            <person name="Sadzewicz L."/>
            <person name="Sengamalay N."/>
            <person name="Ott S."/>
            <person name="Godinez A."/>
            <person name="Nagaraj S."/>
            <person name="Vavikolanu K."/>
            <person name="Nadendla S."/>
            <person name="Aluvathingal J."/>
            <person name="Sichtig H."/>
        </authorList>
    </citation>
    <scope>NUCLEOTIDE SEQUENCE [LARGE SCALE GENOMIC DNA]</scope>
    <source>
        <strain evidence="4">FDAARGOS_361</strain>
    </source>
</reference>
<dbReference type="VEuPathDB" id="TriTrypDB:LdBPK_180050.1"/>
<dbReference type="VEuPathDB" id="TriTrypDB:LDHU3_18.0060"/>
<evidence type="ECO:0000256" key="2">
    <source>
        <dbReference type="SAM" id="Phobius"/>
    </source>
</evidence>
<dbReference type="VEuPathDB" id="TriTrypDB:LdCL_180005400"/>
<evidence type="ECO:0000313" key="3">
    <source>
        <dbReference type="EMBL" id="TPP53321.1"/>
    </source>
</evidence>